<dbReference type="SMART" id="SM00382">
    <property type="entry name" value="AAA"/>
    <property type="match status" value="1"/>
</dbReference>
<dbReference type="InterPro" id="IPR002197">
    <property type="entry name" value="HTH_Fis"/>
</dbReference>
<evidence type="ECO:0000256" key="4">
    <source>
        <dbReference type="ARBA" id="ARBA00023125"/>
    </source>
</evidence>
<dbReference type="NCBIfam" id="TIGR00229">
    <property type="entry name" value="sensory_box"/>
    <property type="match status" value="1"/>
</dbReference>
<dbReference type="InterPro" id="IPR013767">
    <property type="entry name" value="PAS_fold"/>
</dbReference>
<dbReference type="Gene3D" id="1.10.10.60">
    <property type="entry name" value="Homeodomain-like"/>
    <property type="match status" value="1"/>
</dbReference>
<dbReference type="PROSITE" id="PS00675">
    <property type="entry name" value="SIGMA54_INTERACT_1"/>
    <property type="match status" value="1"/>
</dbReference>
<dbReference type="InterPro" id="IPR003593">
    <property type="entry name" value="AAA+_ATPase"/>
</dbReference>
<reference evidence="9" key="2">
    <citation type="submission" date="2015-02" db="EMBL/GenBank/DDBJ databases">
        <title>Complete Genome Sequence of Pelosinus fermentans JBW45.</title>
        <authorList>
            <person name="De Leon K.B."/>
            <person name="Utturkar S.M."/>
            <person name="Camilleri L.B."/>
            <person name="Arkin A.P."/>
            <person name="Fields M.W."/>
            <person name="Brown S.D."/>
            <person name="Wall J.D."/>
        </authorList>
    </citation>
    <scope>NUCLEOTIDE SEQUENCE [LARGE SCALE GENOMIC DNA]</scope>
    <source>
        <strain evidence="9">JBW45</strain>
    </source>
</reference>
<dbReference type="PROSITE" id="PS50045">
    <property type="entry name" value="SIGMA54_INTERACT_4"/>
    <property type="match status" value="1"/>
</dbReference>
<evidence type="ECO:0000313" key="9">
    <source>
        <dbReference type="Proteomes" id="UP000005361"/>
    </source>
</evidence>
<evidence type="ECO:0000256" key="5">
    <source>
        <dbReference type="ARBA" id="ARBA00023163"/>
    </source>
</evidence>
<keyword evidence="5" id="KW-0804">Transcription</keyword>
<reference evidence="8 9" key="1">
    <citation type="journal article" date="2015" name="Genome Announc.">
        <title>Complete Genome Sequence of Pelosinus fermentans JBW45, a Member of a Remarkably Competitive Group of Negativicutes in the Firmicutes Phylum.</title>
        <authorList>
            <person name="De Leon K.B."/>
            <person name="Utturkar S.M."/>
            <person name="Camilleri L.B."/>
            <person name="Elias D.A."/>
            <person name="Arkin A.P."/>
            <person name="Fields M.W."/>
            <person name="Brown S.D."/>
            <person name="Wall J.D."/>
        </authorList>
    </citation>
    <scope>NUCLEOTIDE SEQUENCE [LARGE SCALE GENOMIC DNA]</scope>
    <source>
        <strain evidence="8 9">JBW45</strain>
    </source>
</reference>
<dbReference type="PANTHER" id="PTHR32071:SF57">
    <property type="entry name" value="C4-DICARBOXYLATE TRANSPORT TRANSCRIPTIONAL REGULATORY PROTEIN DCTD"/>
    <property type="match status" value="1"/>
</dbReference>
<dbReference type="InterPro" id="IPR027417">
    <property type="entry name" value="P-loop_NTPase"/>
</dbReference>
<dbReference type="HOGENOM" id="CLU_000445_8_12_9"/>
<dbReference type="Gene3D" id="3.30.450.40">
    <property type="match status" value="1"/>
</dbReference>
<dbReference type="PANTHER" id="PTHR32071">
    <property type="entry name" value="TRANSCRIPTIONAL REGULATORY PROTEIN"/>
    <property type="match status" value="1"/>
</dbReference>
<evidence type="ECO:0000313" key="8">
    <source>
        <dbReference type="EMBL" id="AJQ26417.1"/>
    </source>
</evidence>
<keyword evidence="3" id="KW-0805">Transcription regulation</keyword>
<dbReference type="GO" id="GO:0006355">
    <property type="term" value="P:regulation of DNA-templated transcription"/>
    <property type="evidence" value="ECO:0007669"/>
    <property type="project" value="InterPro"/>
</dbReference>
<dbReference type="Gene3D" id="3.30.450.20">
    <property type="entry name" value="PAS domain"/>
    <property type="match status" value="1"/>
</dbReference>
<dbReference type="FunFam" id="3.40.50.300:FF:000006">
    <property type="entry name" value="DNA-binding transcriptional regulator NtrC"/>
    <property type="match status" value="1"/>
</dbReference>
<dbReference type="STRING" id="1192197.JBW_01065"/>
<evidence type="ECO:0000256" key="2">
    <source>
        <dbReference type="ARBA" id="ARBA00022840"/>
    </source>
</evidence>
<dbReference type="Gene3D" id="3.40.50.300">
    <property type="entry name" value="P-loop containing nucleotide triphosphate hydrolases"/>
    <property type="match status" value="1"/>
</dbReference>
<dbReference type="InterPro" id="IPR000014">
    <property type="entry name" value="PAS"/>
</dbReference>
<dbReference type="SMART" id="SM00091">
    <property type="entry name" value="PAS"/>
    <property type="match status" value="1"/>
</dbReference>
<dbReference type="PROSITE" id="PS00688">
    <property type="entry name" value="SIGMA54_INTERACT_3"/>
    <property type="match status" value="1"/>
</dbReference>
<name>I9DI93_9FIRM</name>
<organism evidence="8 9">
    <name type="scientific">Pelosinus fermentans JBW45</name>
    <dbReference type="NCBI Taxonomy" id="1192197"/>
    <lineage>
        <taxon>Bacteria</taxon>
        <taxon>Bacillati</taxon>
        <taxon>Bacillota</taxon>
        <taxon>Negativicutes</taxon>
        <taxon>Selenomonadales</taxon>
        <taxon>Sporomusaceae</taxon>
        <taxon>Pelosinus</taxon>
    </lineage>
</organism>
<dbReference type="PROSITE" id="PS00676">
    <property type="entry name" value="SIGMA54_INTERACT_2"/>
    <property type="match status" value="1"/>
</dbReference>
<dbReference type="PROSITE" id="PS50112">
    <property type="entry name" value="PAS"/>
    <property type="match status" value="1"/>
</dbReference>
<gene>
    <name evidence="8" type="ORF">JBW_01065</name>
</gene>
<dbReference type="InterPro" id="IPR002078">
    <property type="entry name" value="Sigma_54_int"/>
</dbReference>
<dbReference type="AlphaFoldDB" id="I9DI93"/>
<dbReference type="EMBL" id="CP010978">
    <property type="protein sequence ID" value="AJQ26417.1"/>
    <property type="molecule type" value="Genomic_DNA"/>
</dbReference>
<dbReference type="Pfam" id="PF01590">
    <property type="entry name" value="GAF"/>
    <property type="match status" value="1"/>
</dbReference>
<dbReference type="CDD" id="cd00009">
    <property type="entry name" value="AAA"/>
    <property type="match status" value="1"/>
</dbReference>
<dbReference type="InterPro" id="IPR029016">
    <property type="entry name" value="GAF-like_dom_sf"/>
</dbReference>
<dbReference type="Gene3D" id="1.10.8.60">
    <property type="match status" value="1"/>
</dbReference>
<protein>
    <submittedName>
        <fullName evidence="8">Sigma54 specific transcriptional regulator with PAS/PAC sensor, Fis family</fullName>
    </submittedName>
</protein>
<dbReference type="Pfam" id="PF02954">
    <property type="entry name" value="HTH_8"/>
    <property type="match status" value="1"/>
</dbReference>
<keyword evidence="2" id="KW-0067">ATP-binding</keyword>
<dbReference type="CDD" id="cd00130">
    <property type="entry name" value="PAS"/>
    <property type="match status" value="1"/>
</dbReference>
<dbReference type="Pfam" id="PF00989">
    <property type="entry name" value="PAS"/>
    <property type="match status" value="1"/>
</dbReference>
<dbReference type="SUPFAM" id="SSF46689">
    <property type="entry name" value="Homeodomain-like"/>
    <property type="match status" value="1"/>
</dbReference>
<dbReference type="Proteomes" id="UP000005361">
    <property type="component" value="Chromosome"/>
</dbReference>
<keyword evidence="1" id="KW-0547">Nucleotide-binding</keyword>
<dbReference type="InterPro" id="IPR003018">
    <property type="entry name" value="GAF"/>
</dbReference>
<dbReference type="SUPFAM" id="SSF52540">
    <property type="entry name" value="P-loop containing nucleoside triphosphate hydrolases"/>
    <property type="match status" value="1"/>
</dbReference>
<evidence type="ECO:0000259" key="7">
    <source>
        <dbReference type="PROSITE" id="PS50112"/>
    </source>
</evidence>
<keyword evidence="4" id="KW-0238">DNA-binding</keyword>
<proteinExistence type="predicted"/>
<feature type="domain" description="PAS" evidence="7">
    <location>
        <begin position="239"/>
        <end position="285"/>
    </location>
</feature>
<evidence type="ECO:0000256" key="1">
    <source>
        <dbReference type="ARBA" id="ARBA00022741"/>
    </source>
</evidence>
<dbReference type="KEGG" id="pft:JBW_01065"/>
<evidence type="ECO:0000259" key="6">
    <source>
        <dbReference type="PROSITE" id="PS50045"/>
    </source>
</evidence>
<dbReference type="InterPro" id="IPR025943">
    <property type="entry name" value="Sigma_54_int_dom_ATP-bd_2"/>
</dbReference>
<dbReference type="InterPro" id="IPR025944">
    <property type="entry name" value="Sigma_54_int_dom_CS"/>
</dbReference>
<accession>I9DI93</accession>
<dbReference type="Pfam" id="PF00158">
    <property type="entry name" value="Sigma54_activat"/>
    <property type="match status" value="1"/>
</dbReference>
<dbReference type="SUPFAM" id="SSF55785">
    <property type="entry name" value="PYP-like sensor domain (PAS domain)"/>
    <property type="match status" value="1"/>
</dbReference>
<feature type="domain" description="Sigma-54 factor interaction" evidence="6">
    <location>
        <begin position="369"/>
        <end position="598"/>
    </location>
</feature>
<dbReference type="SUPFAM" id="SSF55781">
    <property type="entry name" value="GAF domain-like"/>
    <property type="match status" value="1"/>
</dbReference>
<evidence type="ECO:0000256" key="3">
    <source>
        <dbReference type="ARBA" id="ARBA00023015"/>
    </source>
</evidence>
<dbReference type="InterPro" id="IPR009057">
    <property type="entry name" value="Homeodomain-like_sf"/>
</dbReference>
<sequence length="692" mass="77525">MIAGFSKVMAKFITIILMRVVAMNINNSYHDDTLPSWERFINGDKRQYSTRPQIIASWVRCYQASINPYDYNTHSKLDDASMATMLLEKQEFIKIAKPFMMNLYKFVEGSGFVVVLTDDRGYIVEMFGDEDTLNNAMTSNFFQGALWSEQAGTNAIGTSLVMKEPIQVSGAEHYCQRLHCLTCSAAPIFDYQGKIIGILNMSGASYRSHLHTLGMVVAAAEAIMAQLNIQRKNKELSYANSWLTNIFNTMSDGVLMVDDSGIVSQLNPAAQEILNTTEQEVLGMSIDRIFGSKTVVTQRMLKNKEPYEDMEFMVNTKKNRFHCLASGEPLTNEQGKVIGGVIILRPIKQIQKLVNRYSGYCATLQFSDIVGESLEILEVIRVSSLAAVTSSSILLQGESGTGKEIFAQAIHNRSEQRNGPFVAVNCGVIPRELIGSELFGYVEGAFTGAIRGGKPGKFELASGGTLFLDEIGDMPLEQQIALLRVLQEKKVMRIGSDKVIPVSVRVICATNKNLSQAVEKGDFRQDLYYRLNVISITIPPLRNRVKDIPLLFKYFLDKIAKDRGITYYVDPAVITCLEKFDWPGNVRELQNVVERAVSLAESEFITIAHLPIEVYAPQRVVRSQAQLQLSLLPSLNEHFGREQRRQLLAEAERQEILALLSKCGGNVSVVARQLRISRNTLYRKMHLYAIQN</sequence>
<dbReference type="InterPro" id="IPR058031">
    <property type="entry name" value="AAA_lid_NorR"/>
</dbReference>
<dbReference type="Pfam" id="PF25601">
    <property type="entry name" value="AAA_lid_14"/>
    <property type="match status" value="1"/>
</dbReference>
<dbReference type="GO" id="GO:0005524">
    <property type="term" value="F:ATP binding"/>
    <property type="evidence" value="ECO:0007669"/>
    <property type="project" value="UniProtKB-KW"/>
</dbReference>
<dbReference type="InterPro" id="IPR025662">
    <property type="entry name" value="Sigma_54_int_dom_ATP-bd_1"/>
</dbReference>
<dbReference type="InterPro" id="IPR035965">
    <property type="entry name" value="PAS-like_dom_sf"/>
</dbReference>
<dbReference type="GO" id="GO:0043565">
    <property type="term" value="F:sequence-specific DNA binding"/>
    <property type="evidence" value="ECO:0007669"/>
    <property type="project" value="InterPro"/>
</dbReference>